<dbReference type="GO" id="GO:0048544">
    <property type="term" value="P:recognition of pollen"/>
    <property type="evidence" value="ECO:0007669"/>
    <property type="project" value="InterPro"/>
</dbReference>
<dbReference type="SUPFAM" id="SSF56112">
    <property type="entry name" value="Protein kinase-like (PK-like)"/>
    <property type="match status" value="2"/>
</dbReference>
<dbReference type="GO" id="GO:0030246">
    <property type="term" value="F:carbohydrate binding"/>
    <property type="evidence" value="ECO:0007669"/>
    <property type="project" value="UniProtKB-KW"/>
</dbReference>
<evidence type="ECO:0000256" key="12">
    <source>
        <dbReference type="ARBA" id="ARBA00022840"/>
    </source>
</evidence>
<evidence type="ECO:0000256" key="2">
    <source>
        <dbReference type="ARBA" id="ARBA00012513"/>
    </source>
</evidence>
<dbReference type="SMART" id="SM00220">
    <property type="entry name" value="S_TKc"/>
    <property type="match status" value="1"/>
</dbReference>
<keyword evidence="4" id="KW-0723">Serine/threonine-protein kinase</keyword>
<evidence type="ECO:0000256" key="5">
    <source>
        <dbReference type="ARBA" id="ARBA00022536"/>
    </source>
</evidence>
<keyword evidence="10 20" id="KW-0547">Nucleotide-binding</keyword>
<evidence type="ECO:0000256" key="6">
    <source>
        <dbReference type="ARBA" id="ARBA00022679"/>
    </source>
</evidence>
<feature type="domain" description="Bulb-type lectin" evidence="24">
    <location>
        <begin position="33"/>
        <end position="158"/>
    </location>
</feature>
<dbReference type="InterPro" id="IPR036426">
    <property type="entry name" value="Bulb-type_lectin_dom_sf"/>
</dbReference>
<dbReference type="PROSITE" id="PS50948">
    <property type="entry name" value="PAN"/>
    <property type="match status" value="1"/>
</dbReference>
<evidence type="ECO:0000256" key="19">
    <source>
        <dbReference type="ARBA" id="ARBA00048679"/>
    </source>
</evidence>
<accession>A0A3Q7FFS6</accession>
<keyword evidence="6" id="KW-0808">Transferase</keyword>
<dbReference type="InterPro" id="IPR011009">
    <property type="entry name" value="Kinase-like_dom_sf"/>
</dbReference>
<dbReference type="PROSITE" id="PS50011">
    <property type="entry name" value="PROTEIN_KINASE_DOM"/>
    <property type="match status" value="2"/>
</dbReference>
<feature type="transmembrane region" description="Helical" evidence="21">
    <location>
        <begin position="453"/>
        <end position="476"/>
    </location>
</feature>
<sequence length="1460" mass="164183">MTNINTKKHIFHLRSSFCFFLISQIVATVATTDNTITITNPLTISKTLVSQKKKFELGFFTPGGPNSDKWYVGIWYKEIKETTIVWVANRENPVINSSTSPVLKITEDGRLVIDDGDGNYTWSLNLSKNNTTFIAKLLDSGNFVVLTENEEIMVWQSFDYPTDTLLPGMKLGWDSKTGLNRNITSWKSPFDPSSGNYTFKLDVHGLPEAYLTNRDKVFYRSGPWNGVGFSGVPEMKPTDIIVFEFQMNKDEVYYTFEVLDKEICSRLLVRHNGFLERYTWIPTSNIWNKFWYAPKDQCDFYEECGVSGICNANLSPVCKCLVGYKPKNQVAWDLRDGSDGCVRYHDLDCETDVFNILKNMKLPQSSSSFVDTKMNLEECEKMCRYNCSCTAYTTANVTGSGSGCVIWTKELVDMRQYSAAEGGQFLYVRAASSDAAKSGNVGSEDGSGKTKRIAMATGITAGVVLVLIGIVSICFLSKRKKLLESPIRKKTEQRGSIERSQDLLVNTAIIPSKRDISGETVADEFELPLFDLSTLAVATEDFSDANKLGQGGFGCVYKGIIDEGQEIAVKRLSKNSGQGIEEFKNELRLIARLQHRNLVRLLGCCVEMEEKMLIYEYMENKSLDSILFNKQKSSLLDWQRRFSIICGIARGLLYLHQDSRFRIIHRDLKASNILLDKEMIPKISDFGMARIFGGDETEGNTKRVVGTYGYMSPEYAMDGLFSVKSDVFSFGVLVLEIVTGKKNRGFYFQNNERNLLGHAWKLWREGGASELLDSSVGESFSPCEVIRCIQVGLLCVQEQAEDRPNMATVVLMLGSETATMPQPKHPGFCLGRRPVDEHSETIYEETFTVNQVTITMLDPRPGNYSNNRYVGIWYYNIPELTVVWLLDSGNFLFFHDTKKEVVVWQSFDYPTNTILPDMKFGNDKKTGLNRSLTSWKSMNDPGSGEYVYKIDINGLVPQVFLYKNSNRIWRTGPWTGLGWSGVPGMRPGFIFSSKYVDNESEVSVTFTMKDSVISRLVLNESGMMSILNWQEGVNKWVQFWSAPEDSCDDYVHCGKFSTCNLYNLGEFECKCFVGYEPRENRSWYLRDGSQGCLRLKDENVCRNDEGFAKLSNVKVPDTYNARLNMSIGLQESQFSKNNSGYNMKRTIAIVTIFIAAILMALSFACCLVIRKRKRDKEDQFTSLNTLTKNLASYENSSRGNEMDGSEQVDVLIFDLSTIISSTDDFSDANKLGEGGFGSIYKGQLSNGQEIAVKRLSKNSGQGVEEFKNEVTDLKASNVLLDASMHPKISDFGTARIFGGDQIEANTNRVVGTYGYMSPEYAMEGHFSVKSDVFSFGVLLLEIITGGKNTTHNQDHSLNLVGNVWDSWNDEKAMDVVDPLLGDWYESSEVLRCIQIGLLCVQSYANERPMMSQVVFMLCNDTKLSNPGQPGFVFRSRNSYSSSASIGNSVNDVSITAQHAR</sequence>
<evidence type="ECO:0000256" key="3">
    <source>
        <dbReference type="ARBA" id="ARBA00022475"/>
    </source>
</evidence>
<keyword evidence="17" id="KW-0325">Glycoprotein</keyword>
<evidence type="ECO:0000313" key="26">
    <source>
        <dbReference type="EnsemblPlants" id="Solyc03g006770.3.1"/>
    </source>
</evidence>
<keyword evidence="15" id="KW-1015">Disulfide bond</keyword>
<dbReference type="GO" id="GO:0005886">
    <property type="term" value="C:plasma membrane"/>
    <property type="evidence" value="ECO:0000318"/>
    <property type="project" value="GO_Central"/>
</dbReference>
<evidence type="ECO:0000256" key="8">
    <source>
        <dbReference type="ARBA" id="ARBA00022729"/>
    </source>
</evidence>
<feature type="domain" description="Apple" evidence="25">
    <location>
        <begin position="349"/>
        <end position="431"/>
    </location>
</feature>
<dbReference type="GO" id="GO:0006955">
    <property type="term" value="P:immune response"/>
    <property type="evidence" value="ECO:0000318"/>
    <property type="project" value="GO_Central"/>
</dbReference>
<keyword evidence="13 21" id="KW-1133">Transmembrane helix</keyword>
<dbReference type="Gene3D" id="2.90.10.10">
    <property type="entry name" value="Bulb-type lectin domain"/>
    <property type="match status" value="1"/>
</dbReference>
<evidence type="ECO:0000259" key="23">
    <source>
        <dbReference type="PROSITE" id="PS50011"/>
    </source>
</evidence>
<comment type="catalytic activity">
    <reaction evidence="19">
        <text>L-seryl-[protein] + ATP = O-phospho-L-seryl-[protein] + ADP + H(+)</text>
        <dbReference type="Rhea" id="RHEA:17989"/>
        <dbReference type="Rhea" id="RHEA-COMP:9863"/>
        <dbReference type="Rhea" id="RHEA-COMP:11604"/>
        <dbReference type="ChEBI" id="CHEBI:15378"/>
        <dbReference type="ChEBI" id="CHEBI:29999"/>
        <dbReference type="ChEBI" id="CHEBI:30616"/>
        <dbReference type="ChEBI" id="CHEBI:83421"/>
        <dbReference type="ChEBI" id="CHEBI:456216"/>
        <dbReference type="EC" id="2.7.11.1"/>
    </reaction>
</comment>
<dbReference type="InterPro" id="IPR000719">
    <property type="entry name" value="Prot_kinase_dom"/>
</dbReference>
<dbReference type="InterPro" id="IPR000858">
    <property type="entry name" value="S_locus_glycoprot_dom"/>
</dbReference>
<dbReference type="FunFam" id="3.30.200.20:FF:000330">
    <property type="entry name" value="G-type lectin S-receptor-like serine/threonine-protein kinase At4g03230"/>
    <property type="match status" value="1"/>
</dbReference>
<dbReference type="Gramene" id="Solyc03g006770.3.1">
    <property type="protein sequence ID" value="Solyc03g006770.3.1"/>
    <property type="gene ID" value="Solyc03g006770.3"/>
</dbReference>
<dbReference type="Gene3D" id="1.10.510.10">
    <property type="entry name" value="Transferase(Phosphotransferase) domain 1"/>
    <property type="match status" value="2"/>
</dbReference>
<comment type="subcellular location">
    <subcellularLocation>
        <location evidence="1">Cell membrane</location>
        <topology evidence="1">Single-pass type I membrane protein</topology>
    </subcellularLocation>
</comment>
<protein>
    <recommendedName>
        <fullName evidence="2">non-specific serine/threonine protein kinase</fullName>
        <ecNumber evidence="2">2.7.11.1</ecNumber>
    </recommendedName>
</protein>
<dbReference type="FunFam" id="2.90.10.30:FF:000003">
    <property type="entry name" value="Os04g0303100 protein"/>
    <property type="match status" value="1"/>
</dbReference>
<feature type="binding site" evidence="20">
    <location>
        <position position="1253"/>
    </location>
    <ligand>
        <name>ATP</name>
        <dbReference type="ChEBI" id="CHEBI:30616"/>
    </ligand>
</feature>
<feature type="chain" id="PRO_5018575198" description="non-specific serine/threonine protein kinase" evidence="22">
    <location>
        <begin position="31"/>
        <end position="1460"/>
    </location>
</feature>
<evidence type="ECO:0000256" key="16">
    <source>
        <dbReference type="ARBA" id="ARBA00023170"/>
    </source>
</evidence>
<evidence type="ECO:0000256" key="9">
    <source>
        <dbReference type="ARBA" id="ARBA00022734"/>
    </source>
</evidence>
<dbReference type="InterPro" id="IPR017441">
    <property type="entry name" value="Protein_kinase_ATP_BS"/>
</dbReference>
<dbReference type="InterPro" id="IPR001245">
    <property type="entry name" value="Ser-Thr/Tyr_kinase_cat_dom"/>
</dbReference>
<dbReference type="FunFam" id="2.90.10.10:FF:000005">
    <property type="entry name" value="G-type lectin S-receptor-like serine/threonine-protein kinase"/>
    <property type="match status" value="1"/>
</dbReference>
<evidence type="ECO:0000256" key="18">
    <source>
        <dbReference type="ARBA" id="ARBA00047899"/>
    </source>
</evidence>
<dbReference type="Pfam" id="PF08276">
    <property type="entry name" value="PAN_2"/>
    <property type="match status" value="1"/>
</dbReference>
<dbReference type="CDD" id="cd14066">
    <property type="entry name" value="STKc_IRAK"/>
    <property type="match status" value="1"/>
</dbReference>
<feature type="domain" description="Protein kinase" evidence="23">
    <location>
        <begin position="542"/>
        <end position="828"/>
    </location>
</feature>
<dbReference type="SUPFAM" id="SSF51110">
    <property type="entry name" value="alpha-D-mannose-specific plant lectins"/>
    <property type="match status" value="2"/>
</dbReference>
<evidence type="ECO:0000259" key="25">
    <source>
        <dbReference type="PROSITE" id="PS50948"/>
    </source>
</evidence>
<feature type="domain" description="Protein kinase" evidence="23">
    <location>
        <begin position="1123"/>
        <end position="1431"/>
    </location>
</feature>
<dbReference type="Pfam" id="PF00954">
    <property type="entry name" value="S_locus_glycop"/>
    <property type="match status" value="2"/>
</dbReference>
<keyword evidence="3" id="KW-1003">Cell membrane</keyword>
<keyword evidence="9" id="KW-0430">Lectin</keyword>
<dbReference type="Pfam" id="PF11883">
    <property type="entry name" value="DUF3403"/>
    <property type="match status" value="1"/>
</dbReference>
<dbReference type="FunFam" id="1.10.510.10:FF:000060">
    <property type="entry name" value="G-type lectin S-receptor-like serine/threonine-protein kinase"/>
    <property type="match status" value="2"/>
</dbReference>
<evidence type="ECO:0000256" key="15">
    <source>
        <dbReference type="ARBA" id="ARBA00023157"/>
    </source>
</evidence>
<evidence type="ECO:0000256" key="17">
    <source>
        <dbReference type="ARBA" id="ARBA00023180"/>
    </source>
</evidence>
<dbReference type="SMART" id="SM00473">
    <property type="entry name" value="PAN_AP"/>
    <property type="match status" value="1"/>
</dbReference>
<evidence type="ECO:0000256" key="20">
    <source>
        <dbReference type="PROSITE-ProRule" id="PRU10141"/>
    </source>
</evidence>
<organism evidence="26">
    <name type="scientific">Solanum lycopersicum</name>
    <name type="common">Tomato</name>
    <name type="synonym">Lycopersicon esculentum</name>
    <dbReference type="NCBI Taxonomy" id="4081"/>
    <lineage>
        <taxon>Eukaryota</taxon>
        <taxon>Viridiplantae</taxon>
        <taxon>Streptophyta</taxon>
        <taxon>Embryophyta</taxon>
        <taxon>Tracheophyta</taxon>
        <taxon>Spermatophyta</taxon>
        <taxon>Magnoliopsida</taxon>
        <taxon>eudicotyledons</taxon>
        <taxon>Gunneridae</taxon>
        <taxon>Pentapetalae</taxon>
        <taxon>asterids</taxon>
        <taxon>lamiids</taxon>
        <taxon>Solanales</taxon>
        <taxon>Solanaceae</taxon>
        <taxon>Solanoideae</taxon>
        <taxon>Solaneae</taxon>
        <taxon>Solanum</taxon>
        <taxon>Solanum subgen. Lycopersicon</taxon>
    </lineage>
</organism>
<dbReference type="CDD" id="cd01098">
    <property type="entry name" value="PAN_AP_plant"/>
    <property type="match status" value="1"/>
</dbReference>
<dbReference type="GO" id="GO:0005524">
    <property type="term" value="F:ATP binding"/>
    <property type="evidence" value="ECO:0007669"/>
    <property type="project" value="UniProtKB-UniRule"/>
</dbReference>
<feature type="transmembrane region" description="Helical" evidence="21">
    <location>
        <begin position="1147"/>
        <end position="1169"/>
    </location>
</feature>
<evidence type="ECO:0000256" key="11">
    <source>
        <dbReference type="ARBA" id="ARBA00022777"/>
    </source>
</evidence>
<dbReference type="PANTHER" id="PTHR27002">
    <property type="entry name" value="RECEPTOR-LIKE SERINE/THREONINE-PROTEIN KINASE SD1-8"/>
    <property type="match status" value="1"/>
</dbReference>
<keyword evidence="8 22" id="KW-0732">Signal</keyword>
<proteinExistence type="predicted"/>
<evidence type="ECO:0000256" key="1">
    <source>
        <dbReference type="ARBA" id="ARBA00004251"/>
    </source>
</evidence>
<dbReference type="Pfam" id="PF12398">
    <property type="entry name" value="DUF3660"/>
    <property type="match status" value="1"/>
</dbReference>
<evidence type="ECO:0000259" key="24">
    <source>
        <dbReference type="PROSITE" id="PS50927"/>
    </source>
</evidence>
<dbReference type="Gene3D" id="3.30.200.20">
    <property type="entry name" value="Phosphorylase Kinase, domain 1"/>
    <property type="match status" value="2"/>
</dbReference>
<evidence type="ECO:0000256" key="14">
    <source>
        <dbReference type="ARBA" id="ARBA00023136"/>
    </source>
</evidence>
<dbReference type="InterPro" id="IPR001480">
    <property type="entry name" value="Bulb-type_lectin_dom"/>
</dbReference>
<dbReference type="OMA" id="TILPFMK"/>
<dbReference type="Proteomes" id="UP000004994">
    <property type="component" value="Chromosome 3"/>
</dbReference>
<evidence type="ECO:0000256" key="4">
    <source>
        <dbReference type="ARBA" id="ARBA00022527"/>
    </source>
</evidence>
<name>A0A3Q7FFS6_SOLLC</name>
<feature type="signal peptide" evidence="22">
    <location>
        <begin position="1"/>
        <end position="30"/>
    </location>
</feature>
<dbReference type="GO" id="GO:0007165">
    <property type="term" value="P:signal transduction"/>
    <property type="evidence" value="ECO:0000318"/>
    <property type="project" value="GO_Central"/>
</dbReference>
<dbReference type="GO" id="GO:0004674">
    <property type="term" value="F:protein serine/threonine kinase activity"/>
    <property type="evidence" value="ECO:0000318"/>
    <property type="project" value="GO_Central"/>
</dbReference>
<dbReference type="EnsemblPlants" id="Solyc03g006770.3.1">
    <property type="protein sequence ID" value="Solyc03g006770.3.1"/>
    <property type="gene ID" value="Solyc03g006770.3"/>
</dbReference>
<dbReference type="SMART" id="SM00108">
    <property type="entry name" value="B_lectin"/>
    <property type="match status" value="1"/>
</dbReference>
<keyword evidence="27" id="KW-1185">Reference proteome</keyword>
<dbReference type="Pfam" id="PF07714">
    <property type="entry name" value="PK_Tyr_Ser-Thr"/>
    <property type="match status" value="2"/>
</dbReference>
<evidence type="ECO:0000256" key="22">
    <source>
        <dbReference type="SAM" id="SignalP"/>
    </source>
</evidence>
<reference evidence="26" key="1">
    <citation type="journal article" date="2012" name="Nature">
        <title>The tomato genome sequence provides insights into fleshy fruit evolution.</title>
        <authorList>
            <consortium name="Tomato Genome Consortium"/>
        </authorList>
    </citation>
    <scope>NUCLEOTIDE SEQUENCE [LARGE SCALE GENOMIC DNA]</scope>
    <source>
        <strain evidence="26">cv. Heinz 1706</strain>
    </source>
</reference>
<evidence type="ECO:0000256" key="7">
    <source>
        <dbReference type="ARBA" id="ARBA00022692"/>
    </source>
</evidence>
<dbReference type="InterPro" id="IPR008271">
    <property type="entry name" value="Ser/Thr_kinase_AS"/>
</dbReference>
<dbReference type="PANTHER" id="PTHR27002:SF150">
    <property type="entry name" value="RECEPTOR-LIKE SERINE_THREONINE-PROTEIN KINASE SD1-8"/>
    <property type="match status" value="1"/>
</dbReference>
<keyword evidence="16" id="KW-0675">Receptor</keyword>
<dbReference type="EC" id="2.7.11.1" evidence="2"/>
<dbReference type="Pfam" id="PF01453">
    <property type="entry name" value="B_lectin"/>
    <property type="match status" value="2"/>
</dbReference>
<dbReference type="InterPro" id="IPR022126">
    <property type="entry name" value="S-locus_recpt_kinase"/>
</dbReference>
<comment type="catalytic activity">
    <reaction evidence="18">
        <text>L-threonyl-[protein] + ATP = O-phospho-L-threonyl-[protein] + ADP + H(+)</text>
        <dbReference type="Rhea" id="RHEA:46608"/>
        <dbReference type="Rhea" id="RHEA-COMP:11060"/>
        <dbReference type="Rhea" id="RHEA-COMP:11605"/>
        <dbReference type="ChEBI" id="CHEBI:15378"/>
        <dbReference type="ChEBI" id="CHEBI:30013"/>
        <dbReference type="ChEBI" id="CHEBI:30616"/>
        <dbReference type="ChEBI" id="CHEBI:61977"/>
        <dbReference type="ChEBI" id="CHEBI:456216"/>
        <dbReference type="EC" id="2.7.11.1"/>
    </reaction>
</comment>
<dbReference type="PROSITE" id="PS00107">
    <property type="entry name" value="PROTEIN_KINASE_ATP"/>
    <property type="match status" value="2"/>
</dbReference>
<dbReference type="InParanoid" id="A0A3Q7FFS6"/>
<keyword evidence="7 21" id="KW-0812">Transmembrane</keyword>
<keyword evidence="12 20" id="KW-0067">ATP-binding</keyword>
<evidence type="ECO:0000256" key="13">
    <source>
        <dbReference type="ARBA" id="ARBA00022989"/>
    </source>
</evidence>
<feature type="binding site" evidence="20">
    <location>
        <position position="570"/>
    </location>
    <ligand>
        <name>ATP</name>
        <dbReference type="ChEBI" id="CHEBI:30616"/>
    </ligand>
</feature>
<evidence type="ECO:0000313" key="27">
    <source>
        <dbReference type="Proteomes" id="UP000004994"/>
    </source>
</evidence>
<dbReference type="InterPro" id="IPR003609">
    <property type="entry name" value="Pan_app"/>
</dbReference>
<dbReference type="PaxDb" id="4081-Solyc03g006770.2.1"/>
<keyword evidence="11" id="KW-0418">Kinase</keyword>
<evidence type="ECO:0000256" key="21">
    <source>
        <dbReference type="SAM" id="Phobius"/>
    </source>
</evidence>
<dbReference type="PROSITE" id="PS00108">
    <property type="entry name" value="PROTEIN_KINASE_ST"/>
    <property type="match status" value="1"/>
</dbReference>
<keyword evidence="5" id="KW-0245">EGF-like domain</keyword>
<evidence type="ECO:0000256" key="10">
    <source>
        <dbReference type="ARBA" id="ARBA00022741"/>
    </source>
</evidence>
<reference evidence="26" key="2">
    <citation type="submission" date="2019-01" db="UniProtKB">
        <authorList>
            <consortium name="EnsemblPlants"/>
        </authorList>
    </citation>
    <scope>IDENTIFICATION</scope>
    <source>
        <strain evidence="26">cv. Heinz 1706</strain>
    </source>
</reference>
<dbReference type="FunCoup" id="A0A3Q7FFS6">
    <property type="interactions" value="513"/>
</dbReference>
<dbReference type="CDD" id="cd00028">
    <property type="entry name" value="B_lectin"/>
    <property type="match status" value="1"/>
</dbReference>
<dbReference type="InterPro" id="IPR021820">
    <property type="entry name" value="S-locus_recpt_kinase_C"/>
</dbReference>
<dbReference type="PROSITE" id="PS50927">
    <property type="entry name" value="BULB_LECTIN"/>
    <property type="match status" value="1"/>
</dbReference>
<keyword evidence="14 21" id="KW-0472">Membrane</keyword>